<accession>A0ABP0PXF8</accession>
<reference evidence="3 4" key="1">
    <citation type="submission" date="2024-02" db="EMBL/GenBank/DDBJ databases">
        <authorList>
            <person name="Chen Y."/>
            <person name="Shah S."/>
            <person name="Dougan E. K."/>
            <person name="Thang M."/>
            <person name="Chan C."/>
        </authorList>
    </citation>
    <scope>NUCLEOTIDE SEQUENCE [LARGE SCALE GENOMIC DNA]</scope>
</reference>
<dbReference type="InterPro" id="IPR029035">
    <property type="entry name" value="DHS-like_NAD/FAD-binding_dom"/>
</dbReference>
<organism evidence="3 4">
    <name type="scientific">Durusdinium trenchii</name>
    <dbReference type="NCBI Taxonomy" id="1381693"/>
    <lineage>
        <taxon>Eukaryota</taxon>
        <taxon>Sar</taxon>
        <taxon>Alveolata</taxon>
        <taxon>Dinophyceae</taxon>
        <taxon>Suessiales</taxon>
        <taxon>Symbiodiniaceae</taxon>
        <taxon>Durusdinium</taxon>
    </lineage>
</organism>
<dbReference type="EMBL" id="CAXAMN010023696">
    <property type="protein sequence ID" value="CAK9080078.1"/>
    <property type="molecule type" value="Genomic_DNA"/>
</dbReference>
<evidence type="ECO:0000256" key="1">
    <source>
        <dbReference type="ARBA" id="ARBA00022679"/>
    </source>
</evidence>
<sequence>MGRASRILRTGADATSDPKRPRRQGSSLHGLALGQLGGCCCYFDGRIEALEVAAIRLCPEGSKLRWELFEPDGNAEKLPKGLAPFSSPMHAAADFISAGCALAFTGAGISKESGVPTYRDGDGLWKRYDAMEASQISRTVWKPLGNPPNVMEFPGIEAVGEEQLRRSRAILREALYLALSRLASEASFYVQLRWEELYSHLLLRSSCFLVALFVVHQQKNSLSR</sequence>
<keyword evidence="1" id="KW-0808">Transferase</keyword>
<dbReference type="SUPFAM" id="SSF52467">
    <property type="entry name" value="DHS-like NAD/FAD-binding domain"/>
    <property type="match status" value="1"/>
</dbReference>
<dbReference type="Proteomes" id="UP001642484">
    <property type="component" value="Unassembled WGS sequence"/>
</dbReference>
<evidence type="ECO:0000313" key="4">
    <source>
        <dbReference type="Proteomes" id="UP001642484"/>
    </source>
</evidence>
<dbReference type="Gene3D" id="3.30.1600.10">
    <property type="entry name" value="SIR2/SIRT2 'Small Domain"/>
    <property type="match status" value="1"/>
</dbReference>
<proteinExistence type="predicted"/>
<evidence type="ECO:0008006" key="5">
    <source>
        <dbReference type="Google" id="ProtNLM"/>
    </source>
</evidence>
<dbReference type="InterPro" id="IPR003000">
    <property type="entry name" value="Sirtuin"/>
</dbReference>
<evidence type="ECO:0000256" key="2">
    <source>
        <dbReference type="SAM" id="MobiDB-lite"/>
    </source>
</evidence>
<dbReference type="InterPro" id="IPR026591">
    <property type="entry name" value="Sirtuin_cat_small_dom_sf"/>
</dbReference>
<dbReference type="Gene3D" id="3.40.50.1220">
    <property type="entry name" value="TPP-binding domain"/>
    <property type="match status" value="1"/>
</dbReference>
<dbReference type="Pfam" id="PF02146">
    <property type="entry name" value="SIR2"/>
    <property type="match status" value="1"/>
</dbReference>
<name>A0ABP0PXF8_9DINO</name>
<keyword evidence="4" id="KW-1185">Reference proteome</keyword>
<gene>
    <name evidence="3" type="ORF">CCMP2556_LOCUS39352</name>
</gene>
<feature type="region of interest" description="Disordered" evidence="2">
    <location>
        <begin position="1"/>
        <end position="27"/>
    </location>
</feature>
<protein>
    <recommendedName>
        <fullName evidence="5">Deacetylase sirtuin-type domain-containing protein</fullName>
    </recommendedName>
</protein>
<comment type="caution">
    <text evidence="3">The sequence shown here is derived from an EMBL/GenBank/DDBJ whole genome shotgun (WGS) entry which is preliminary data.</text>
</comment>
<evidence type="ECO:0000313" key="3">
    <source>
        <dbReference type="EMBL" id="CAK9080078.1"/>
    </source>
</evidence>